<dbReference type="GO" id="GO:0006270">
    <property type="term" value="P:DNA replication initiation"/>
    <property type="evidence" value="ECO:0007669"/>
    <property type="project" value="InterPro"/>
</dbReference>
<feature type="region of interest" description="Disordered" evidence="2">
    <location>
        <begin position="254"/>
        <end position="278"/>
    </location>
</feature>
<dbReference type="Pfam" id="PF21205">
    <property type="entry name" value="Rep3_C"/>
    <property type="match status" value="1"/>
</dbReference>
<protein>
    <submittedName>
        <fullName evidence="4">Protein involved in initiation of plasmid replication</fullName>
    </submittedName>
</protein>
<name>A0A1T4XVW5_9FIRM</name>
<reference evidence="4 5" key="1">
    <citation type="submission" date="2017-02" db="EMBL/GenBank/DDBJ databases">
        <authorList>
            <person name="Peterson S.W."/>
        </authorList>
    </citation>
    <scope>NUCLEOTIDE SEQUENCE [LARGE SCALE GENOMIC DNA]</scope>
    <source>
        <strain evidence="4 5">ATCC 27749</strain>
    </source>
</reference>
<evidence type="ECO:0000259" key="3">
    <source>
        <dbReference type="Pfam" id="PF01051"/>
    </source>
</evidence>
<feature type="domain" description="Initiator Rep protein WH1" evidence="3">
    <location>
        <begin position="48"/>
        <end position="197"/>
    </location>
</feature>
<dbReference type="EMBL" id="FUYF01000018">
    <property type="protein sequence ID" value="SKA93338.1"/>
    <property type="molecule type" value="Genomic_DNA"/>
</dbReference>
<keyword evidence="5" id="KW-1185">Reference proteome</keyword>
<gene>
    <name evidence="4" type="ORF">SAMN02745178_02362</name>
</gene>
<evidence type="ECO:0000313" key="5">
    <source>
        <dbReference type="Proteomes" id="UP000190286"/>
    </source>
</evidence>
<dbReference type="InterPro" id="IPR036390">
    <property type="entry name" value="WH_DNA-bd_sf"/>
</dbReference>
<organism evidence="4 5">
    <name type="scientific">Gemmiger formicilis</name>
    <dbReference type="NCBI Taxonomy" id="745368"/>
    <lineage>
        <taxon>Bacteria</taxon>
        <taxon>Bacillati</taxon>
        <taxon>Bacillota</taxon>
        <taxon>Clostridia</taxon>
        <taxon>Eubacteriales</taxon>
        <taxon>Gemmiger</taxon>
    </lineage>
</organism>
<feature type="compositionally biased region" description="Basic and acidic residues" evidence="2">
    <location>
        <begin position="255"/>
        <end position="278"/>
    </location>
</feature>
<sequence length="523" mass="61193">MDMNKTNSSIDENEESLVGEVLSDDEVREKKQAIAKWQHSPVGFGSYITKSNDLIQRTKYSLPRNEQKVLFMLMSKIDQKNDKDASKYYSITFNDFAKLTGVRTVDTTYALNLKETIENLENRTFWVKKEPGSKVYRSISWLQKGSEVDFDKKEIRLRFNQDIWKDIAQLTSNYTSYSIEYLLMMKSTYSMRVYEIILSYDNGNRDYGYTNGLVFQPVNDEILNKFSSKRDELTGYKYKKFNIDEFKGLLSAPTEAERESTKSKKKKDPASADKKKFDREKPLSEKYKTFTEFEKNVLKTVKKEINEMTDLWFDYAPARKRGVRKYEYLYIFIKYKTKAEMRDVRSYHDRNTHDDEIVRDSRKKKTQSAEKAAQHITEPFSTDILKMKYRKATTEIRNKADYASYEDKLTDNEKNICNDIFTYTAKILTNTNKCDQAEETLDSLNRIIHDNAGLKTWALGLCVKFTEMFDKATERKSAQYYRTVVYNDTIENSALIIAAGKQKLASLDPAGVFKFDMSVFEDV</sequence>
<dbReference type="Gene3D" id="1.10.10.10">
    <property type="entry name" value="Winged helix-like DNA-binding domain superfamily/Winged helix DNA-binding domain"/>
    <property type="match status" value="2"/>
</dbReference>
<proteinExistence type="inferred from homology"/>
<evidence type="ECO:0000313" key="4">
    <source>
        <dbReference type="EMBL" id="SKA93338.1"/>
    </source>
</evidence>
<dbReference type="Proteomes" id="UP000190286">
    <property type="component" value="Unassembled WGS sequence"/>
</dbReference>
<feature type="compositionally biased region" description="Polar residues" evidence="2">
    <location>
        <begin position="1"/>
        <end position="10"/>
    </location>
</feature>
<dbReference type="InterPro" id="IPR036388">
    <property type="entry name" value="WH-like_DNA-bd_sf"/>
</dbReference>
<dbReference type="SUPFAM" id="SSF46785">
    <property type="entry name" value="Winged helix' DNA-binding domain"/>
    <property type="match status" value="2"/>
</dbReference>
<comment type="similarity">
    <text evidence="1">Belongs to the initiator RepB protein family.</text>
</comment>
<accession>A0A1T4XVW5</accession>
<evidence type="ECO:0000256" key="1">
    <source>
        <dbReference type="ARBA" id="ARBA00038283"/>
    </source>
</evidence>
<dbReference type="GO" id="GO:0003887">
    <property type="term" value="F:DNA-directed DNA polymerase activity"/>
    <property type="evidence" value="ECO:0007669"/>
    <property type="project" value="InterPro"/>
</dbReference>
<dbReference type="InterPro" id="IPR000525">
    <property type="entry name" value="Initiator_Rep_WH1"/>
</dbReference>
<evidence type="ECO:0000256" key="2">
    <source>
        <dbReference type="SAM" id="MobiDB-lite"/>
    </source>
</evidence>
<feature type="region of interest" description="Disordered" evidence="2">
    <location>
        <begin position="1"/>
        <end position="22"/>
    </location>
</feature>
<feature type="compositionally biased region" description="Acidic residues" evidence="2">
    <location>
        <begin position="11"/>
        <end position="22"/>
    </location>
</feature>
<dbReference type="AlphaFoldDB" id="A0A1T4XVW5"/>
<dbReference type="Pfam" id="PF01051">
    <property type="entry name" value="Rep3_N"/>
    <property type="match status" value="1"/>
</dbReference>